<dbReference type="AlphaFoldDB" id="A0A075A3P0"/>
<sequence length="531" mass="59117">MASEAAFVEKFVGVSFPSSTAFGKISNEYMKDNFVIFVLIEAPTIFCITNGCTTNAAGALQDQRKAVESEEASKPSSGMVHFGNVTNNRLENTNGRLNDRVHHSDTLSVRCLLMTSYALHDFNGQMNAPHEEENAPHTKTYVNFKTTNISQNFNTSILNLFSVTDGCIKSWCLSFTDSRIDTQDRGYCPSLPGRFCSCRSVAVVHLKGTSLLRIDCASFAGVIFPENDPQIISLISIRCLSTRDAVAVFIAASESCMTFFSAMGPGMDIARYWFSEESSLSTFAQVAAFLAPESSSAFERRSNFASSIPIKAEHWQWSFGICTGDWVPFRGTLLFAALDLTRFEVDIQDYRVTFLSRKKEDKADNHQLSWGVIIIIIDSMTSVFNTDASLPYNHDLFESLIVKKRVKCWTYKERVINGVGREGRKSMWKRKKRGVSSSLFSHTCPAVCSNFSFPFTYVFLPLDSKSIFKLRRSVCLVLMSILQRGKRVVPATTLDSFGNNVCCVLGTRIQDASTVIELTAISLQSLLAALF</sequence>
<protein>
    <submittedName>
        <fullName evidence="1">Uncharacterized protein</fullName>
    </submittedName>
</protein>
<gene>
    <name evidence="1" type="ORF">T265_12459</name>
</gene>
<evidence type="ECO:0000313" key="1">
    <source>
        <dbReference type="EMBL" id="KER34288.1"/>
    </source>
</evidence>
<dbReference type="CTD" id="20326627"/>
<dbReference type="RefSeq" id="XP_009162139.1">
    <property type="nucleotide sequence ID" value="XM_009163875.1"/>
</dbReference>
<dbReference type="GeneID" id="20326627"/>
<proteinExistence type="predicted"/>
<keyword evidence="2" id="KW-1185">Reference proteome</keyword>
<reference evidence="1 2" key="1">
    <citation type="submission" date="2013-11" db="EMBL/GenBank/DDBJ databases">
        <title>Opisthorchis viverrini - life in the bile duct.</title>
        <authorList>
            <person name="Young N.D."/>
            <person name="Nagarajan N."/>
            <person name="Lin S.J."/>
            <person name="Korhonen P.K."/>
            <person name="Jex A.R."/>
            <person name="Hall R.S."/>
            <person name="Safavi-Hemami H."/>
            <person name="Kaewkong W."/>
            <person name="Bertrand D."/>
            <person name="Gao S."/>
            <person name="Seet Q."/>
            <person name="Wongkham S."/>
            <person name="Teh B.T."/>
            <person name="Wongkham C."/>
            <person name="Intapan P.M."/>
            <person name="Maleewong W."/>
            <person name="Yang X."/>
            <person name="Hu M."/>
            <person name="Wang Z."/>
            <person name="Hofmann A."/>
            <person name="Sternberg P.W."/>
            <person name="Tan P."/>
            <person name="Wang J."/>
            <person name="Gasser R.B."/>
        </authorList>
    </citation>
    <scope>NUCLEOTIDE SEQUENCE [LARGE SCALE GENOMIC DNA]</scope>
</reference>
<name>A0A075A3P0_OPIVI</name>
<dbReference type="Proteomes" id="UP000054324">
    <property type="component" value="Unassembled WGS sequence"/>
</dbReference>
<organism evidence="1 2">
    <name type="scientific">Opisthorchis viverrini</name>
    <name type="common">Southeast Asian liver fluke</name>
    <dbReference type="NCBI Taxonomy" id="6198"/>
    <lineage>
        <taxon>Eukaryota</taxon>
        <taxon>Metazoa</taxon>
        <taxon>Spiralia</taxon>
        <taxon>Lophotrochozoa</taxon>
        <taxon>Platyhelminthes</taxon>
        <taxon>Trematoda</taxon>
        <taxon>Digenea</taxon>
        <taxon>Opisthorchiida</taxon>
        <taxon>Opisthorchiata</taxon>
        <taxon>Opisthorchiidae</taxon>
        <taxon>Opisthorchis</taxon>
    </lineage>
</organism>
<evidence type="ECO:0000313" key="2">
    <source>
        <dbReference type="Proteomes" id="UP000054324"/>
    </source>
</evidence>
<dbReference type="EMBL" id="KL596619">
    <property type="protein sequence ID" value="KER34288.1"/>
    <property type="molecule type" value="Genomic_DNA"/>
</dbReference>
<accession>A0A075A3P0</accession>
<dbReference type="KEGG" id="ovi:T265_12459"/>